<keyword evidence="9" id="KW-1185">Reference proteome</keyword>
<evidence type="ECO:0000256" key="2">
    <source>
        <dbReference type="ARBA" id="ARBA00022692"/>
    </source>
</evidence>
<keyword evidence="3 6" id="KW-1133">Transmembrane helix</keyword>
<dbReference type="Proteomes" id="UP000239709">
    <property type="component" value="Chromosome"/>
</dbReference>
<feature type="region of interest" description="Disordered" evidence="5">
    <location>
        <begin position="279"/>
        <end position="368"/>
    </location>
</feature>
<gene>
    <name evidence="8" type="ORF">C6570_15425</name>
</gene>
<feature type="region of interest" description="Disordered" evidence="5">
    <location>
        <begin position="478"/>
        <end position="507"/>
    </location>
</feature>
<feature type="compositionally biased region" description="Low complexity" evidence="5">
    <location>
        <begin position="279"/>
        <end position="365"/>
    </location>
</feature>
<dbReference type="PANTHER" id="PTHR36985">
    <property type="entry name" value="TRANSLOCATION AND ASSEMBLY MODULE SUBUNIT TAMB"/>
    <property type="match status" value="1"/>
</dbReference>
<evidence type="ECO:0000256" key="1">
    <source>
        <dbReference type="ARBA" id="ARBA00004167"/>
    </source>
</evidence>
<evidence type="ECO:0000256" key="5">
    <source>
        <dbReference type="SAM" id="MobiDB-lite"/>
    </source>
</evidence>
<feature type="region of interest" description="Disordered" evidence="5">
    <location>
        <begin position="615"/>
        <end position="634"/>
    </location>
</feature>
<feature type="compositionally biased region" description="Low complexity" evidence="5">
    <location>
        <begin position="483"/>
        <end position="507"/>
    </location>
</feature>
<name>A0A2S0MI13_9BURK</name>
<evidence type="ECO:0000256" key="6">
    <source>
        <dbReference type="SAM" id="Phobius"/>
    </source>
</evidence>
<evidence type="ECO:0000259" key="7">
    <source>
        <dbReference type="Pfam" id="PF04357"/>
    </source>
</evidence>
<dbReference type="GO" id="GO:0005886">
    <property type="term" value="C:plasma membrane"/>
    <property type="evidence" value="ECO:0007669"/>
    <property type="project" value="InterPro"/>
</dbReference>
<dbReference type="EMBL" id="CP027666">
    <property type="protein sequence ID" value="AVO35457.1"/>
    <property type="molecule type" value="Genomic_DNA"/>
</dbReference>
<comment type="subcellular location">
    <subcellularLocation>
        <location evidence="1">Membrane</location>
        <topology evidence="1">Single-pass membrane protein</topology>
    </subcellularLocation>
</comment>
<dbReference type="GO" id="GO:0097347">
    <property type="term" value="C:TAM protein secretion complex"/>
    <property type="evidence" value="ECO:0007669"/>
    <property type="project" value="TreeGrafter"/>
</dbReference>
<keyword evidence="2 6" id="KW-0812">Transmembrane</keyword>
<dbReference type="GO" id="GO:0009306">
    <property type="term" value="P:protein secretion"/>
    <property type="evidence" value="ECO:0007669"/>
    <property type="project" value="InterPro"/>
</dbReference>
<organism evidence="8 9">
    <name type="scientific">Ottowia oryzae</name>
    <dbReference type="NCBI Taxonomy" id="2109914"/>
    <lineage>
        <taxon>Bacteria</taxon>
        <taxon>Pseudomonadati</taxon>
        <taxon>Pseudomonadota</taxon>
        <taxon>Betaproteobacteria</taxon>
        <taxon>Burkholderiales</taxon>
        <taxon>Comamonadaceae</taxon>
        <taxon>Ottowia</taxon>
    </lineage>
</organism>
<feature type="domain" description="Translocation and assembly module TamB C-terminal" evidence="7">
    <location>
        <begin position="1077"/>
        <end position="1450"/>
    </location>
</feature>
<sequence>MMASSGPASTASAIDSANASDLIAASAGAAGAGDPNGTESTPPPPRRRSAWRWVLWLLISLILLLALALGGLWVWAGSEGSLATALRWAGAQQPLVTDEVTGTVRGGGKVRRLVWDKEGLRVEVQNAELLWTPAALMHRTLQIDQLSASRIVVDDRRPKGEASSGPPKSLALPLKIDVKALRADELRWAGPPPYSLQDVAGRFKYDGHQHALVLDSAQIEGGRYKARANITARAPIQLDVALAGALTAPVPGAQAPVPLTLQATLSGPLTDMQARADLQAAPAAPGASAPAIPDLPAARGASGKAPPSSAASSPGAAASTPAAAAPSADAASAPQAGASSANARADAKPSGTAASAPPGAAPSEVPEAHATARITPWQAQPLPEAHARVRALDVGAIWAQAPQTHLTGELHVRPIEGASPGATCWAVDADLTNRGAGPWDQHRLPVERLLADLTWQHGVATVRSLKADVAGGTLESTGRWAQAPAPASAASAPSASATPPATGASAPAAASGWALDTRVQGINPAALHKQLAAFPIDGTAKVQGAAGGIDFDVQLQARSTRTAAPARRGESAAQALARDLRAVHLRDATATGRWADGELALNTLRVRTDEAELAGNAHVRPGSEPGPGGQADLRLTAPGTQAQLKGELQPNTGAGTLLVQLQDVARALAWAQKLPGASDALAGASARGSARLDGTWRGGWRDPNIQAQLTAPSLSMTPPRSASSATPIQLRALNASVKGRLAQADLAVQGEVTQGERHLDLRLAANGGRTTPQATLAASSWRAQLTRLQAVVRDPALGEGTWQAATEGAVPLSWSPAQGGQFEVGAGALAVTSSAPVSQARIQWGPARWRGGELTTTGRITGLPLEWAERVAGAQLRAAGVTGDVVFNGDWDATLGHGLRVSANLARARGDIGILTTDPSTGVQSRVAAGLRDARLSLTSQGQALQARVVWDSERAGTVTGQLRTELSAQRSGEGATQWSWPEAAPLQGELRARLPQISAWSVLAPPGWRLRGSLAADLRISGTRSAPLVNGTLNADDMAMRSVVDGLQFEGGRLRARLDGTRLLIDEFVLRGAGNQDGGGLLRATGQAGLVDGRPQAVLRATLEQLRASIRADRQVTVSGNVTAALDGRSVTADGKLRVDRARIVLPDESRPSLGDDVIVRGAGGKVMAGKDAPGAVAKPTSTAGQQEAARDARAASSRQRAEAKAKESRAEPLTAKANVQIDLGDDFRLSGMGIDTRLAGQLTLAADGPLTQLPTLTGRVRTVGGTFRAYGQFLTIQRGFVVFSGPIDNPALDIVALRPNYTSDQRVGVQVMGSALLPRVRLYSEPALPDNQTLAWLLLGRAAPESGAEAAMLQSAALALLGGREGRGLAANFGLDELSFSGGEGGSLQSASVTLGKRLSDKLYAAYEHSLAGASGTLMIFYELSRRWTLRGQAGENSAVDLIFRLSFD</sequence>
<evidence type="ECO:0000313" key="8">
    <source>
        <dbReference type="EMBL" id="AVO35457.1"/>
    </source>
</evidence>
<protein>
    <submittedName>
        <fullName evidence="8">DUF490 domain-containing protein</fullName>
    </submittedName>
</protein>
<dbReference type="PANTHER" id="PTHR36985:SF1">
    <property type="entry name" value="TRANSLOCATION AND ASSEMBLY MODULE SUBUNIT TAMB"/>
    <property type="match status" value="1"/>
</dbReference>
<dbReference type="Pfam" id="PF04357">
    <property type="entry name" value="TamB"/>
    <property type="match status" value="1"/>
</dbReference>
<reference evidence="8 9" key="1">
    <citation type="submission" date="2018-03" db="EMBL/GenBank/DDBJ databases">
        <title>Genome sequencing of Ottowia sp.</title>
        <authorList>
            <person name="Kim S.-J."/>
            <person name="Heo J."/>
            <person name="Kwon S.-W."/>
        </authorList>
    </citation>
    <scope>NUCLEOTIDE SEQUENCE [LARGE SCALE GENOMIC DNA]</scope>
    <source>
        <strain evidence="8 9">KADR8-3</strain>
    </source>
</reference>
<dbReference type="KEGG" id="otk:C6570_15425"/>
<keyword evidence="4 6" id="KW-0472">Membrane</keyword>
<evidence type="ECO:0000256" key="3">
    <source>
        <dbReference type="ARBA" id="ARBA00022989"/>
    </source>
</evidence>
<evidence type="ECO:0000256" key="4">
    <source>
        <dbReference type="ARBA" id="ARBA00023136"/>
    </source>
</evidence>
<dbReference type="InterPro" id="IPR007452">
    <property type="entry name" value="TamB_C"/>
</dbReference>
<evidence type="ECO:0000313" key="9">
    <source>
        <dbReference type="Proteomes" id="UP000239709"/>
    </source>
</evidence>
<proteinExistence type="predicted"/>
<accession>A0A2S0MI13</accession>
<feature type="transmembrane region" description="Helical" evidence="6">
    <location>
        <begin position="53"/>
        <end position="76"/>
    </location>
</feature>